<gene>
    <name evidence="1" type="ORF">RPERSI_LOCUS32902</name>
</gene>
<protein>
    <submittedName>
        <fullName evidence="1">8156_t:CDS:1</fullName>
    </submittedName>
</protein>
<sequence length="58" mass="6548">WELCQQLSENNQMVRDTGIYPDGLIRWSAMGHDTIGRLLGSIFNLGLTAIVEKEDERG</sequence>
<evidence type="ECO:0000313" key="2">
    <source>
        <dbReference type="Proteomes" id="UP000789920"/>
    </source>
</evidence>
<dbReference type="Proteomes" id="UP000789920">
    <property type="component" value="Unassembled WGS sequence"/>
</dbReference>
<organism evidence="1 2">
    <name type="scientific">Racocetra persica</name>
    <dbReference type="NCBI Taxonomy" id="160502"/>
    <lineage>
        <taxon>Eukaryota</taxon>
        <taxon>Fungi</taxon>
        <taxon>Fungi incertae sedis</taxon>
        <taxon>Mucoromycota</taxon>
        <taxon>Glomeromycotina</taxon>
        <taxon>Glomeromycetes</taxon>
        <taxon>Diversisporales</taxon>
        <taxon>Gigasporaceae</taxon>
        <taxon>Racocetra</taxon>
    </lineage>
</organism>
<keyword evidence="2" id="KW-1185">Reference proteome</keyword>
<accession>A0ACA9SNE2</accession>
<reference evidence="1" key="1">
    <citation type="submission" date="2021-06" db="EMBL/GenBank/DDBJ databases">
        <authorList>
            <person name="Kallberg Y."/>
            <person name="Tangrot J."/>
            <person name="Rosling A."/>
        </authorList>
    </citation>
    <scope>NUCLEOTIDE SEQUENCE</scope>
    <source>
        <strain evidence="1">MA461A</strain>
    </source>
</reference>
<feature type="non-terminal residue" evidence="1">
    <location>
        <position position="58"/>
    </location>
</feature>
<feature type="non-terminal residue" evidence="1">
    <location>
        <position position="1"/>
    </location>
</feature>
<comment type="caution">
    <text evidence="1">The sequence shown here is derived from an EMBL/GenBank/DDBJ whole genome shotgun (WGS) entry which is preliminary data.</text>
</comment>
<evidence type="ECO:0000313" key="1">
    <source>
        <dbReference type="EMBL" id="CAG8843743.1"/>
    </source>
</evidence>
<name>A0ACA9SNE2_9GLOM</name>
<proteinExistence type="predicted"/>
<dbReference type="EMBL" id="CAJVQC010139655">
    <property type="protein sequence ID" value="CAG8843743.1"/>
    <property type="molecule type" value="Genomic_DNA"/>
</dbReference>